<feature type="domain" description="Retroviral polymerase SH3-like" evidence="3">
    <location>
        <begin position="77"/>
        <end position="129"/>
    </location>
</feature>
<evidence type="ECO:0000259" key="3">
    <source>
        <dbReference type="Pfam" id="PF25597"/>
    </source>
</evidence>
<gene>
    <name evidence="4" type="ORF">AXG93_2507s1020</name>
</gene>
<dbReference type="AlphaFoldDB" id="A0A176W5I5"/>
<keyword evidence="5" id="KW-1185">Reference proteome</keyword>
<reference evidence="4" key="1">
    <citation type="submission" date="2016-03" db="EMBL/GenBank/DDBJ databases">
        <title>Mechanisms controlling the formation of the plant cell surface in tip-growing cells are functionally conserved among land plants.</title>
        <authorList>
            <person name="Honkanen S."/>
            <person name="Jones V.A."/>
            <person name="Morieri G."/>
            <person name="Champion C."/>
            <person name="Hetherington A.J."/>
            <person name="Kelly S."/>
            <person name="Saint-Marcoux D."/>
            <person name="Proust H."/>
            <person name="Prescott H."/>
            <person name="Dolan L."/>
        </authorList>
    </citation>
    <scope>NUCLEOTIDE SEQUENCE [LARGE SCALE GENOMIC DNA]</scope>
    <source>
        <tissue evidence="4">Whole gametophyte</tissue>
    </source>
</reference>
<evidence type="ECO:0000313" key="5">
    <source>
        <dbReference type="Proteomes" id="UP000077202"/>
    </source>
</evidence>
<comment type="caution">
    <text evidence="4">The sequence shown here is derived from an EMBL/GenBank/DDBJ whole genome shotgun (WGS) entry which is preliminary data.</text>
</comment>
<feature type="region of interest" description="Disordered" evidence="1">
    <location>
        <begin position="181"/>
        <end position="207"/>
    </location>
</feature>
<evidence type="ECO:0000256" key="1">
    <source>
        <dbReference type="SAM" id="MobiDB-lite"/>
    </source>
</evidence>
<feature type="domain" description="GAG-pre-integrase" evidence="2">
    <location>
        <begin position="8"/>
        <end position="49"/>
    </location>
</feature>
<dbReference type="Proteomes" id="UP000077202">
    <property type="component" value="Unassembled WGS sequence"/>
</dbReference>
<evidence type="ECO:0000313" key="4">
    <source>
        <dbReference type="EMBL" id="OAE28290.1"/>
    </source>
</evidence>
<dbReference type="EMBL" id="LVLJ01001742">
    <property type="protein sequence ID" value="OAE28290.1"/>
    <property type="molecule type" value="Genomic_DNA"/>
</dbReference>
<accession>A0A176W5I5</accession>
<dbReference type="Pfam" id="PF25597">
    <property type="entry name" value="SH3_retrovirus"/>
    <property type="match status" value="1"/>
</dbReference>
<protein>
    <submittedName>
        <fullName evidence="4">Uncharacterized protein</fullName>
    </submittedName>
</protein>
<dbReference type="InterPro" id="IPR025724">
    <property type="entry name" value="GAG-pre-integrase_dom"/>
</dbReference>
<evidence type="ECO:0000259" key="2">
    <source>
        <dbReference type="Pfam" id="PF13976"/>
    </source>
</evidence>
<dbReference type="PANTHER" id="PTHR11439:SF491">
    <property type="entry name" value="INTEGRASE CATALYTIC DOMAIN-CONTAINING PROTEIN"/>
    <property type="match status" value="1"/>
</dbReference>
<organism evidence="4 5">
    <name type="scientific">Marchantia polymorpha subsp. ruderalis</name>
    <dbReference type="NCBI Taxonomy" id="1480154"/>
    <lineage>
        <taxon>Eukaryota</taxon>
        <taxon>Viridiplantae</taxon>
        <taxon>Streptophyta</taxon>
        <taxon>Embryophyta</taxon>
        <taxon>Marchantiophyta</taxon>
        <taxon>Marchantiopsida</taxon>
        <taxon>Marchantiidae</taxon>
        <taxon>Marchantiales</taxon>
        <taxon>Marchantiaceae</taxon>
        <taxon>Marchantia</taxon>
    </lineage>
</organism>
<dbReference type="CDD" id="cd09272">
    <property type="entry name" value="RNase_HI_RT_Ty1"/>
    <property type="match status" value="1"/>
</dbReference>
<sequence>MKAHKRKNLYILEGSTILGEANATTSLEYETRLWHARLGHMSEKVLEYVHADVWGSSPVASHIEKEYYVTFIDDYSRKSRTKLDPKATKCVFLDYQRDVKGYRLWDLVGGKFIVSRDVSFNKSKSSKEEEIVNLITNKGHLSSPNTIEGEIYHEISHDRPQGGASQMTGKAEEQDFALEEVHEEQHIAGEPPPEPAHNDQLESLTARPTRVRRAPERYGTWFPTEHAVRNEDLLVDDSREALITEDESPYSYAESQSVPEKLDLDAAMRKKMKSLHNNQTWELMELPIEKRAIDCKWVYTVKDGSTDAIEKIFKARLMAKEKVFARFNMSNAKAVSTPLAAHFKLSATLCPTDATAKGLMSSIPYESAIGSIMYLMIRTRPNIAYAVGKVSRYMSNPGREHWEAVKCIMRYIKDSLDTGLLFDARSNNASLLLGYVDADYGGDLNRWRSTTGYVFTLAGGCISWRSTLQKCNSQSSTEAEYVAVAEATKEAIWLNKLATGMGLPHSDVSLYCDS</sequence>
<proteinExistence type="predicted"/>
<name>A0A176W5I5_MARPO</name>
<dbReference type="PANTHER" id="PTHR11439">
    <property type="entry name" value="GAG-POL-RELATED RETROTRANSPOSON"/>
    <property type="match status" value="1"/>
</dbReference>
<dbReference type="InterPro" id="IPR057670">
    <property type="entry name" value="SH3_retrovirus"/>
</dbReference>
<dbReference type="Pfam" id="PF13976">
    <property type="entry name" value="gag_pre-integrs"/>
    <property type="match status" value="1"/>
</dbReference>